<dbReference type="EMBL" id="MFJC01000008">
    <property type="protein sequence ID" value="OGG09928.1"/>
    <property type="molecule type" value="Genomic_DNA"/>
</dbReference>
<dbReference type="Pfam" id="PF09424">
    <property type="entry name" value="YqeY"/>
    <property type="match status" value="1"/>
</dbReference>
<protein>
    <recommendedName>
        <fullName evidence="3">Glutamyl-tRNA amidotransferase</fullName>
    </recommendedName>
</protein>
<dbReference type="PANTHER" id="PTHR28055:SF1">
    <property type="entry name" value="ALTERED INHERITANCE OF MITOCHONDRIA PROTEIN 41, MITOCHONDRIAL"/>
    <property type="match status" value="1"/>
</dbReference>
<proteinExistence type="predicted"/>
<gene>
    <name evidence="1" type="ORF">A2154_02440</name>
</gene>
<evidence type="ECO:0000313" key="2">
    <source>
        <dbReference type="Proteomes" id="UP000176854"/>
    </source>
</evidence>
<evidence type="ECO:0000313" key="1">
    <source>
        <dbReference type="EMBL" id="OGG09928.1"/>
    </source>
</evidence>
<dbReference type="Proteomes" id="UP000176854">
    <property type="component" value="Unassembled WGS sequence"/>
</dbReference>
<accession>A0A1F5ZBQ9</accession>
<reference evidence="1 2" key="1">
    <citation type="journal article" date="2016" name="Nat. Commun.">
        <title>Thousands of microbial genomes shed light on interconnected biogeochemical processes in an aquifer system.</title>
        <authorList>
            <person name="Anantharaman K."/>
            <person name="Brown C.T."/>
            <person name="Hug L.A."/>
            <person name="Sharon I."/>
            <person name="Castelle C.J."/>
            <person name="Probst A.J."/>
            <person name="Thomas B.C."/>
            <person name="Singh A."/>
            <person name="Wilkins M.J."/>
            <person name="Karaoz U."/>
            <person name="Brodie E.L."/>
            <person name="Williams K.H."/>
            <person name="Hubbard S.S."/>
            <person name="Banfield J.F."/>
        </authorList>
    </citation>
    <scope>NUCLEOTIDE SEQUENCE [LARGE SCALE GENOMIC DNA]</scope>
</reference>
<dbReference type="InterPro" id="IPR042184">
    <property type="entry name" value="YqeY/Aim41_N"/>
</dbReference>
<dbReference type="InterPro" id="IPR023168">
    <property type="entry name" value="GatB_Yqey_C_2"/>
</dbReference>
<dbReference type="AlphaFoldDB" id="A0A1F5ZBQ9"/>
<dbReference type="Gene3D" id="1.10.10.410">
    <property type="match status" value="1"/>
</dbReference>
<evidence type="ECO:0008006" key="3">
    <source>
        <dbReference type="Google" id="ProtNLM"/>
    </source>
</evidence>
<dbReference type="GO" id="GO:0016884">
    <property type="term" value="F:carbon-nitrogen ligase activity, with glutamine as amido-N-donor"/>
    <property type="evidence" value="ECO:0007669"/>
    <property type="project" value="InterPro"/>
</dbReference>
<dbReference type="PANTHER" id="PTHR28055">
    <property type="entry name" value="ALTERED INHERITANCE OF MITOCHONDRIA PROTEIN 41, MITOCHONDRIAL"/>
    <property type="match status" value="1"/>
</dbReference>
<dbReference type="Gene3D" id="1.10.1510.10">
    <property type="entry name" value="Uncharacterised protein YqeY/AIM41 PF09424, N-terminal domain"/>
    <property type="match status" value="1"/>
</dbReference>
<dbReference type="SUPFAM" id="SSF89095">
    <property type="entry name" value="GatB/YqeY motif"/>
    <property type="match status" value="1"/>
</dbReference>
<comment type="caution">
    <text evidence="1">The sequence shown here is derived from an EMBL/GenBank/DDBJ whole genome shotgun (WGS) entry which is preliminary data.</text>
</comment>
<sequence>MLLDKIQTQMTQALKNRDAVRLETLRFLLSAIRYQAIDKYGAGSETKVTDDDVITVVKKQVKTHQEAIDLYQKAGRDDLAGRESQQLAILVTFLPAQMDDQKLRDLLSPIIKSGETDFGAAMGQAMKLVAGRASGERVSTLVTQMIKGK</sequence>
<name>A0A1F5ZBQ9_9BACT</name>
<dbReference type="InterPro" id="IPR003789">
    <property type="entry name" value="Asn/Gln_tRNA_amidoTrase-B-like"/>
</dbReference>
<dbReference type="STRING" id="1798373.A2154_02440"/>
<dbReference type="InterPro" id="IPR019004">
    <property type="entry name" value="YqeY/Aim41"/>
</dbReference>
<organism evidence="1 2">
    <name type="scientific">Candidatus Gottesmanbacteria bacterium RBG_16_43_7</name>
    <dbReference type="NCBI Taxonomy" id="1798373"/>
    <lineage>
        <taxon>Bacteria</taxon>
        <taxon>Candidatus Gottesmaniibacteriota</taxon>
    </lineage>
</organism>